<comment type="similarity">
    <text evidence="2">Belongs to the class-V pyridoxal-phosphate-dependent aminotransferase family. NifS/IscS subfamily.</text>
</comment>
<dbReference type="EMBL" id="JABBGA010000006">
    <property type="protein sequence ID" value="NML25991.1"/>
    <property type="molecule type" value="Genomic_DNA"/>
</dbReference>
<dbReference type="Gene3D" id="3.40.640.10">
    <property type="entry name" value="Type I PLP-dependent aspartate aminotransferase-like (Major domain)"/>
    <property type="match status" value="1"/>
</dbReference>
<keyword evidence="4" id="KW-0479">Metal-binding</keyword>
<evidence type="ECO:0000256" key="7">
    <source>
        <dbReference type="ARBA" id="ARBA00023014"/>
    </source>
</evidence>
<dbReference type="PIRSF" id="PIRSF005572">
    <property type="entry name" value="NifS"/>
    <property type="match status" value="1"/>
</dbReference>
<dbReference type="InterPro" id="IPR015424">
    <property type="entry name" value="PyrdxlP-dep_Trfase"/>
</dbReference>
<dbReference type="GO" id="GO:0051536">
    <property type="term" value="F:iron-sulfur cluster binding"/>
    <property type="evidence" value="ECO:0007669"/>
    <property type="project" value="UniProtKB-KW"/>
</dbReference>
<dbReference type="InterPro" id="IPR015421">
    <property type="entry name" value="PyrdxlP-dep_Trfase_major"/>
</dbReference>
<keyword evidence="5" id="KW-0663">Pyridoxal phosphate</keyword>
<dbReference type="Gene3D" id="1.10.260.50">
    <property type="match status" value="1"/>
</dbReference>
<comment type="cofactor">
    <cofactor evidence="1">
        <name>pyridoxal 5'-phosphate</name>
        <dbReference type="ChEBI" id="CHEBI:597326"/>
    </cofactor>
</comment>
<dbReference type="PANTHER" id="PTHR11601:SF34">
    <property type="entry name" value="CYSTEINE DESULFURASE"/>
    <property type="match status" value="1"/>
</dbReference>
<evidence type="ECO:0000256" key="4">
    <source>
        <dbReference type="ARBA" id="ARBA00022723"/>
    </source>
</evidence>
<dbReference type="Pfam" id="PF00266">
    <property type="entry name" value="Aminotran_5"/>
    <property type="match status" value="1"/>
</dbReference>
<dbReference type="Gene3D" id="3.90.1150.10">
    <property type="entry name" value="Aspartate Aminotransferase, domain 1"/>
    <property type="match status" value="1"/>
</dbReference>
<protein>
    <submittedName>
        <fullName evidence="10">Cysteine desulfurase</fullName>
    </submittedName>
</protein>
<dbReference type="PANTHER" id="PTHR11601">
    <property type="entry name" value="CYSTEINE DESULFURYLASE FAMILY MEMBER"/>
    <property type="match status" value="1"/>
</dbReference>
<dbReference type="InterPro" id="IPR000192">
    <property type="entry name" value="Aminotrans_V_dom"/>
</dbReference>
<gene>
    <name evidence="10" type="ORF">HHL15_09575</name>
</gene>
<evidence type="ECO:0000313" key="10">
    <source>
        <dbReference type="EMBL" id="NML25991.1"/>
    </source>
</evidence>
<keyword evidence="11" id="KW-1185">Reference proteome</keyword>
<organism evidence="10 11">
    <name type="scientific">Zoogloea dura</name>
    <dbReference type="NCBI Taxonomy" id="2728840"/>
    <lineage>
        <taxon>Bacteria</taxon>
        <taxon>Pseudomonadati</taxon>
        <taxon>Pseudomonadota</taxon>
        <taxon>Betaproteobacteria</taxon>
        <taxon>Rhodocyclales</taxon>
        <taxon>Zoogloeaceae</taxon>
        <taxon>Zoogloea</taxon>
    </lineage>
</organism>
<keyword evidence="3" id="KW-0808">Transferase</keyword>
<evidence type="ECO:0000256" key="6">
    <source>
        <dbReference type="ARBA" id="ARBA00023004"/>
    </source>
</evidence>
<dbReference type="RefSeq" id="WP_169145541.1">
    <property type="nucleotide sequence ID" value="NZ_JABBGA010000006.1"/>
</dbReference>
<reference evidence="10 11" key="1">
    <citation type="submission" date="2020-04" db="EMBL/GenBank/DDBJ databases">
        <title>Zoogloea sp. G-4-1-14 isolated from soil.</title>
        <authorList>
            <person name="Dahal R.H."/>
        </authorList>
    </citation>
    <scope>NUCLEOTIDE SEQUENCE [LARGE SCALE GENOMIC DNA]</scope>
    <source>
        <strain evidence="10 11">G-4-1-14</strain>
    </source>
</reference>
<dbReference type="SUPFAM" id="SSF53383">
    <property type="entry name" value="PLP-dependent transferases"/>
    <property type="match status" value="1"/>
</dbReference>
<evidence type="ECO:0000256" key="1">
    <source>
        <dbReference type="ARBA" id="ARBA00001933"/>
    </source>
</evidence>
<proteinExistence type="inferred from homology"/>
<feature type="domain" description="Aminotransferase class V" evidence="9">
    <location>
        <begin position="2"/>
        <end position="362"/>
    </location>
</feature>
<dbReference type="AlphaFoldDB" id="A0A848G8U3"/>
<comment type="catalytic activity">
    <reaction evidence="8">
        <text>(sulfur carrier)-H + L-cysteine = (sulfur carrier)-SH + L-alanine</text>
        <dbReference type="Rhea" id="RHEA:43892"/>
        <dbReference type="Rhea" id="RHEA-COMP:14737"/>
        <dbReference type="Rhea" id="RHEA-COMP:14739"/>
        <dbReference type="ChEBI" id="CHEBI:29917"/>
        <dbReference type="ChEBI" id="CHEBI:35235"/>
        <dbReference type="ChEBI" id="CHEBI:57972"/>
        <dbReference type="ChEBI" id="CHEBI:64428"/>
        <dbReference type="EC" id="2.8.1.7"/>
    </reaction>
</comment>
<accession>A0A848G8U3</accession>
<dbReference type="InterPro" id="IPR016454">
    <property type="entry name" value="Cysteine_dSase"/>
</dbReference>
<sequence>MIYLDNNATTRPLPEVLIAVAGTLAEQWANPSSKHPAGQAARSVLAAARAEVGGLFGALPAEVVFTSSATESNAQALHAALAVPGAPRRLVISAIEHSGLREAARALAGQGVEVCVLPVDGRGVIRAAVLPALLQEGAALVSVMAANNETGVIQPVGEIVRLAQAVGVPVHVDATQLAGRLPIDFAALGARFVSASAHKLHGPKGIGVLLVKKGAPFTPLFPGSQERRRRGGTENLPGIAGFAVAARLARVYLASGDEMARQAAMRDALEAGLGEALPGLRVFGAGVPRLPNTSCLAFGALDAEIVLMRLEKAGICASSGSACSAGATDPSHVLLAMGVSEAEARAAVRFSLGRDTTPRDIATVIDTLRSSLAPLLVDALAA</sequence>
<evidence type="ECO:0000259" key="9">
    <source>
        <dbReference type="Pfam" id="PF00266"/>
    </source>
</evidence>
<dbReference type="GO" id="GO:0046872">
    <property type="term" value="F:metal ion binding"/>
    <property type="evidence" value="ECO:0007669"/>
    <property type="project" value="UniProtKB-KW"/>
</dbReference>
<evidence type="ECO:0000256" key="2">
    <source>
        <dbReference type="ARBA" id="ARBA00006490"/>
    </source>
</evidence>
<evidence type="ECO:0000256" key="8">
    <source>
        <dbReference type="ARBA" id="ARBA00050776"/>
    </source>
</evidence>
<evidence type="ECO:0000256" key="5">
    <source>
        <dbReference type="ARBA" id="ARBA00022898"/>
    </source>
</evidence>
<keyword evidence="6" id="KW-0408">Iron</keyword>
<dbReference type="InterPro" id="IPR015422">
    <property type="entry name" value="PyrdxlP-dep_Trfase_small"/>
</dbReference>
<dbReference type="GO" id="GO:0031071">
    <property type="term" value="F:cysteine desulfurase activity"/>
    <property type="evidence" value="ECO:0007669"/>
    <property type="project" value="UniProtKB-EC"/>
</dbReference>
<dbReference type="Proteomes" id="UP000580043">
    <property type="component" value="Unassembled WGS sequence"/>
</dbReference>
<name>A0A848G8U3_9RHOO</name>
<evidence type="ECO:0000256" key="3">
    <source>
        <dbReference type="ARBA" id="ARBA00022679"/>
    </source>
</evidence>
<evidence type="ECO:0000313" key="11">
    <source>
        <dbReference type="Proteomes" id="UP000580043"/>
    </source>
</evidence>
<keyword evidence="7" id="KW-0411">Iron-sulfur</keyword>
<comment type="caution">
    <text evidence="10">The sequence shown here is derived from an EMBL/GenBank/DDBJ whole genome shotgun (WGS) entry which is preliminary data.</text>
</comment>